<feature type="domain" description="Ubiquitin 3 binding protein But2 C-terminal" evidence="1">
    <location>
        <begin position="41"/>
        <end position="182"/>
    </location>
</feature>
<reference evidence="2 3" key="1">
    <citation type="submission" date="2013-03" db="EMBL/GenBank/DDBJ databases">
        <title>The Genome Sequence of Phialophora europaea CBS 101466.</title>
        <authorList>
            <consortium name="The Broad Institute Genomics Platform"/>
            <person name="Cuomo C."/>
            <person name="de Hoog S."/>
            <person name="Gorbushina A."/>
            <person name="Walker B."/>
            <person name="Young S.K."/>
            <person name="Zeng Q."/>
            <person name="Gargeya S."/>
            <person name="Fitzgerald M."/>
            <person name="Haas B."/>
            <person name="Abouelleil A."/>
            <person name="Allen A.W."/>
            <person name="Alvarado L."/>
            <person name="Arachchi H.M."/>
            <person name="Berlin A.M."/>
            <person name="Chapman S.B."/>
            <person name="Gainer-Dewar J."/>
            <person name="Goldberg J."/>
            <person name="Griggs A."/>
            <person name="Gujja S."/>
            <person name="Hansen M."/>
            <person name="Howarth C."/>
            <person name="Imamovic A."/>
            <person name="Ireland A."/>
            <person name="Larimer J."/>
            <person name="McCowan C."/>
            <person name="Murphy C."/>
            <person name="Pearson M."/>
            <person name="Poon T.W."/>
            <person name="Priest M."/>
            <person name="Roberts A."/>
            <person name="Saif S."/>
            <person name="Shea T."/>
            <person name="Sisk P."/>
            <person name="Sykes S."/>
            <person name="Wortman J."/>
            <person name="Nusbaum C."/>
            <person name="Birren B."/>
        </authorList>
    </citation>
    <scope>NUCLEOTIDE SEQUENCE [LARGE SCALE GENOMIC DNA]</scope>
    <source>
        <strain evidence="2 3">CBS 101466</strain>
    </source>
</reference>
<dbReference type="Proteomes" id="UP000030752">
    <property type="component" value="Unassembled WGS sequence"/>
</dbReference>
<dbReference type="InParanoid" id="W2RV74"/>
<dbReference type="AlphaFoldDB" id="W2RV74"/>
<dbReference type="HOGENOM" id="CLU_033570_1_1_1"/>
<proteinExistence type="predicted"/>
<dbReference type="GeneID" id="19971825"/>
<dbReference type="Pfam" id="PF09792">
    <property type="entry name" value="But2"/>
    <property type="match status" value="1"/>
</dbReference>
<evidence type="ECO:0000259" key="1">
    <source>
        <dbReference type="Pfam" id="PF09792"/>
    </source>
</evidence>
<protein>
    <recommendedName>
        <fullName evidence="1">Ubiquitin 3 binding protein But2 C-terminal domain-containing protein</fullName>
    </recommendedName>
</protein>
<dbReference type="PANTHER" id="PTHR39613">
    <property type="entry name" value="ANCHORED CELL WALL PROTEIN, PUTATIVE (AFU_ORTHOLOGUE AFUA_4G08960)-RELATED"/>
    <property type="match status" value="1"/>
</dbReference>
<dbReference type="InterPro" id="IPR018620">
    <property type="entry name" value="Ubiquitin3-bd_protein_But2_C"/>
</dbReference>
<name>W2RV74_CYPE1</name>
<dbReference type="EMBL" id="KB822720">
    <property type="protein sequence ID" value="ETN40210.1"/>
    <property type="molecule type" value="Genomic_DNA"/>
</dbReference>
<dbReference type="STRING" id="1220924.W2RV74"/>
<organism evidence="2 3">
    <name type="scientific">Cyphellophora europaea (strain CBS 101466)</name>
    <name type="common">Phialophora europaea</name>
    <dbReference type="NCBI Taxonomy" id="1220924"/>
    <lineage>
        <taxon>Eukaryota</taxon>
        <taxon>Fungi</taxon>
        <taxon>Dikarya</taxon>
        <taxon>Ascomycota</taxon>
        <taxon>Pezizomycotina</taxon>
        <taxon>Eurotiomycetes</taxon>
        <taxon>Chaetothyriomycetidae</taxon>
        <taxon>Chaetothyriales</taxon>
        <taxon>Cyphellophoraceae</taxon>
        <taxon>Cyphellophora</taxon>
    </lineage>
</organism>
<dbReference type="VEuPathDB" id="FungiDB:HMPREF1541_04486"/>
<dbReference type="PANTHER" id="PTHR39613:SF1">
    <property type="entry name" value="ANCHORED CELL WALL PROTEIN, PUTATIVE (AFU_ORTHOLOGUE AFUA_4G08960)-RELATED"/>
    <property type="match status" value="1"/>
</dbReference>
<keyword evidence="3" id="KW-1185">Reference proteome</keyword>
<evidence type="ECO:0000313" key="3">
    <source>
        <dbReference type="Proteomes" id="UP000030752"/>
    </source>
</evidence>
<dbReference type="OrthoDB" id="4657524at2759"/>
<accession>W2RV74</accession>
<evidence type="ECO:0000313" key="2">
    <source>
        <dbReference type="EMBL" id="ETN40210.1"/>
    </source>
</evidence>
<gene>
    <name evidence="2" type="ORF">HMPREF1541_04486</name>
</gene>
<dbReference type="eggNOG" id="ENOG502T51I">
    <property type="taxonomic scope" value="Eukaryota"/>
</dbReference>
<dbReference type="RefSeq" id="XP_008717053.1">
    <property type="nucleotide sequence ID" value="XM_008718831.1"/>
</dbReference>
<sequence length="195" mass="21241">MHLHPLFYLAGIASAMPALGGLEQLRRDACPRDLPPLPGFEFPHLIVPISKAQPDVANPNSFSPSITANDIATVFNFDIVRDNQDCELGFYFPRLEQLNMSSFSFSGTGTFTTSINQPGTGAQDGVTTWNNQPAAGPYAEFPKTITMSPGNYYSLWIGACPVGLWSITVTSPDTLFQWFQSYASCPIGPYVTYSG</sequence>